<dbReference type="GO" id="GO:0030332">
    <property type="term" value="F:cyclin binding"/>
    <property type="evidence" value="ECO:0007669"/>
    <property type="project" value="TreeGrafter"/>
</dbReference>
<dbReference type="GO" id="GO:0043161">
    <property type="term" value="P:proteasome-mediated ubiquitin-dependent protein catabolic process"/>
    <property type="evidence" value="ECO:0007669"/>
    <property type="project" value="TreeGrafter"/>
</dbReference>
<sequence length="375" mass="41694">MANSTTAPGLRYYCELLPNIQSISVYVSLPSPSDVSTRVVVPPGSRTLFLEHRGKTLTVKLPGPGNPNANPLIVTPQLHLASLSLRIPCAEKIAQETDNLTPWSARKLTTSPVASMQCRSCNATILPKSRINTWKDLPSGNWAEAMDFWHCHKPHEKGGEKGRYANYGSGFKVVEGTGFVDGSGVLFSRMDVGEGVKKSNTSLNCKNCDSVLGRPEHDIGNASELWRIHKWNIRLQNGESGCVYPLECFLASEFIGFAESEGVRRLLVSDRNDTDNGARLKIWVFNTDVFYSHPDVDKPQRGIKVYWRLLGEGEKAPPTDRLASTSFEAVELDSIVVKRLVDRLRERAALMPTEMQTQGEWASGILRRFQEHELA</sequence>
<evidence type="ECO:0008006" key="3">
    <source>
        <dbReference type="Google" id="ProtNLM"/>
    </source>
</evidence>
<dbReference type="GO" id="GO:0000151">
    <property type="term" value="C:ubiquitin ligase complex"/>
    <property type="evidence" value="ECO:0007669"/>
    <property type="project" value="TreeGrafter"/>
</dbReference>
<dbReference type="OrthoDB" id="386949at2759"/>
<dbReference type="AlphaFoldDB" id="A0A4S2MKA8"/>
<dbReference type="GO" id="GO:0005634">
    <property type="term" value="C:nucleus"/>
    <property type="evidence" value="ECO:0007669"/>
    <property type="project" value="TreeGrafter"/>
</dbReference>
<gene>
    <name evidence="1" type="ORF">EX30DRAFT_344174</name>
</gene>
<dbReference type="Pfam" id="PF09814">
    <property type="entry name" value="HECT_2"/>
    <property type="match status" value="1"/>
</dbReference>
<dbReference type="GO" id="GO:0061630">
    <property type="term" value="F:ubiquitin protein ligase activity"/>
    <property type="evidence" value="ECO:0007669"/>
    <property type="project" value="TreeGrafter"/>
</dbReference>
<dbReference type="EMBL" id="ML220154">
    <property type="protein sequence ID" value="TGZ77390.1"/>
    <property type="molecule type" value="Genomic_DNA"/>
</dbReference>
<dbReference type="GO" id="GO:0031624">
    <property type="term" value="F:ubiquitin conjugating enzyme binding"/>
    <property type="evidence" value="ECO:0007669"/>
    <property type="project" value="TreeGrafter"/>
</dbReference>
<dbReference type="PANTHER" id="PTHR31531">
    <property type="entry name" value="E3 UBIQUITIN-PROTEIN LIGASE E3D FAMILY MEMBER"/>
    <property type="match status" value="1"/>
</dbReference>
<dbReference type="GO" id="GO:0000209">
    <property type="term" value="P:protein polyubiquitination"/>
    <property type="evidence" value="ECO:0007669"/>
    <property type="project" value="TreeGrafter"/>
</dbReference>
<keyword evidence="2" id="KW-1185">Reference proteome</keyword>
<dbReference type="PANTHER" id="PTHR31531:SF2">
    <property type="entry name" value="E3 UBIQUITIN-PROTEIN LIGASE E3D"/>
    <property type="match status" value="1"/>
</dbReference>
<dbReference type="STRING" id="341454.A0A4S2MKA8"/>
<protein>
    <recommendedName>
        <fullName evidence="3">Ubiquitin-conjugating enzyme E2-binding protein</fullName>
    </recommendedName>
</protein>
<dbReference type="InParanoid" id="A0A4S2MKA8"/>
<organism evidence="1 2">
    <name type="scientific">Ascodesmis nigricans</name>
    <dbReference type="NCBI Taxonomy" id="341454"/>
    <lineage>
        <taxon>Eukaryota</taxon>
        <taxon>Fungi</taxon>
        <taxon>Dikarya</taxon>
        <taxon>Ascomycota</taxon>
        <taxon>Pezizomycotina</taxon>
        <taxon>Pezizomycetes</taxon>
        <taxon>Pezizales</taxon>
        <taxon>Ascodesmidaceae</taxon>
        <taxon>Ascodesmis</taxon>
    </lineage>
</organism>
<proteinExistence type="predicted"/>
<dbReference type="Proteomes" id="UP000298138">
    <property type="component" value="Unassembled WGS sequence"/>
</dbReference>
<evidence type="ECO:0000313" key="2">
    <source>
        <dbReference type="Proteomes" id="UP000298138"/>
    </source>
</evidence>
<dbReference type="GO" id="GO:0051865">
    <property type="term" value="P:protein autoubiquitination"/>
    <property type="evidence" value="ECO:0007669"/>
    <property type="project" value="TreeGrafter"/>
</dbReference>
<dbReference type="GO" id="GO:0005829">
    <property type="term" value="C:cytosol"/>
    <property type="evidence" value="ECO:0007669"/>
    <property type="project" value="TreeGrafter"/>
</dbReference>
<evidence type="ECO:0000313" key="1">
    <source>
        <dbReference type="EMBL" id="TGZ77390.1"/>
    </source>
</evidence>
<dbReference type="InterPro" id="IPR019193">
    <property type="entry name" value="UBQ-conj_enz_E2-bd_prot"/>
</dbReference>
<accession>A0A4S2MKA8</accession>
<dbReference type="FunCoup" id="A0A4S2MKA8">
    <property type="interactions" value="46"/>
</dbReference>
<reference evidence="1 2" key="1">
    <citation type="submission" date="2019-04" db="EMBL/GenBank/DDBJ databases">
        <title>Comparative genomics and transcriptomics to analyze fruiting body development in filamentous ascomycetes.</title>
        <authorList>
            <consortium name="DOE Joint Genome Institute"/>
            <person name="Lutkenhaus R."/>
            <person name="Traeger S."/>
            <person name="Breuer J."/>
            <person name="Kuo A."/>
            <person name="Lipzen A."/>
            <person name="Pangilinan J."/>
            <person name="Dilworth D."/>
            <person name="Sandor L."/>
            <person name="Poggeler S."/>
            <person name="Barry K."/>
            <person name="Grigoriev I.V."/>
            <person name="Nowrousian M."/>
        </authorList>
    </citation>
    <scope>NUCLEOTIDE SEQUENCE [LARGE SCALE GENOMIC DNA]</scope>
    <source>
        <strain evidence="1 2">CBS 389.68</strain>
    </source>
</reference>
<dbReference type="GO" id="GO:0006513">
    <property type="term" value="P:protein monoubiquitination"/>
    <property type="evidence" value="ECO:0007669"/>
    <property type="project" value="TreeGrafter"/>
</dbReference>
<name>A0A4S2MKA8_9PEZI</name>